<sequence>MKKMATFFDEKGDKVVCNLCPNHCVLGDNEVGVCKVRYSEDGILYTKNYGDISSIAMDPIEKKPLYHFKPGTKILSIGTWGCNFKCGFCQNWEISQEKPPIKVVTPQQIVDIAVSRNSSGIAYTYSEPIVWYEFVLDTSRLAVKNGLYNVLITNGYIELEPLKLLIQNIHAMNIDLKGSNKDFYRKECGGDYESVLKVIEYAIKSGVWVEVTTLVIPGKNDNEEELINEFKALSDINKDIPLHLSRYFPSYNYDISPTSIEKLERLYDVAKEFLNYVYIGNIFNKKYETTYCPECHSEIISREGYDVQIKNLTEEGKCSICGRNIAIV</sequence>
<dbReference type="PANTHER" id="PTHR30352">
    <property type="entry name" value="PYRUVATE FORMATE-LYASE-ACTIVATING ENZYME"/>
    <property type="match status" value="1"/>
</dbReference>
<evidence type="ECO:0000256" key="3">
    <source>
        <dbReference type="ARBA" id="ARBA00022691"/>
    </source>
</evidence>
<protein>
    <submittedName>
        <fullName evidence="8">AmmeMemoRadiSam system radical SAM enzyme</fullName>
    </submittedName>
</protein>
<dbReference type="SFLD" id="SFLDG01101">
    <property type="entry name" value="Uncharacterised_Radical_SAM_Su"/>
    <property type="match status" value="1"/>
</dbReference>
<evidence type="ECO:0000313" key="8">
    <source>
        <dbReference type="EMBL" id="QTA37235.1"/>
    </source>
</evidence>
<evidence type="ECO:0000256" key="4">
    <source>
        <dbReference type="ARBA" id="ARBA00022723"/>
    </source>
</evidence>
<dbReference type="InterPro" id="IPR034457">
    <property type="entry name" value="Organic_radical-activating"/>
</dbReference>
<evidence type="ECO:0000256" key="5">
    <source>
        <dbReference type="ARBA" id="ARBA00023004"/>
    </source>
</evidence>
<dbReference type="RefSeq" id="WP_207565960.1">
    <property type="nucleotide sequence ID" value="NZ_CP071446.1"/>
</dbReference>
<evidence type="ECO:0000313" key="9">
    <source>
        <dbReference type="Proteomes" id="UP000671862"/>
    </source>
</evidence>
<dbReference type="Gene3D" id="3.20.20.70">
    <property type="entry name" value="Aldolase class I"/>
    <property type="match status" value="1"/>
</dbReference>
<dbReference type="SUPFAM" id="SSF102114">
    <property type="entry name" value="Radical SAM enzymes"/>
    <property type="match status" value="1"/>
</dbReference>
<keyword evidence="4" id="KW-0479">Metal-binding</keyword>
<dbReference type="InterPro" id="IPR058240">
    <property type="entry name" value="rSAM_sf"/>
</dbReference>
<dbReference type="Pfam" id="PF04055">
    <property type="entry name" value="Radical_SAM"/>
    <property type="match status" value="1"/>
</dbReference>
<dbReference type="InterPro" id="IPR027596">
    <property type="entry name" value="AmmeMemoSam_rS"/>
</dbReference>
<accession>A0ABX7S660</accession>
<keyword evidence="6" id="KW-0411">Iron-sulfur</keyword>
<dbReference type="PROSITE" id="PS51918">
    <property type="entry name" value="RADICAL_SAM"/>
    <property type="match status" value="1"/>
</dbReference>
<dbReference type="NCBIfam" id="TIGR04337">
    <property type="entry name" value="AmmeMemoSam_rS"/>
    <property type="match status" value="1"/>
</dbReference>
<evidence type="ECO:0000256" key="1">
    <source>
        <dbReference type="ARBA" id="ARBA00001966"/>
    </source>
</evidence>
<feature type="domain" description="Radical SAM core" evidence="7">
    <location>
        <begin position="67"/>
        <end position="286"/>
    </location>
</feature>
<dbReference type="EMBL" id="CP071446">
    <property type="protein sequence ID" value="QTA37235.1"/>
    <property type="molecule type" value="Genomic_DNA"/>
</dbReference>
<keyword evidence="5" id="KW-0408">Iron</keyword>
<dbReference type="Proteomes" id="UP000671862">
    <property type="component" value="Chromosome"/>
</dbReference>
<name>A0ABX7S660_9BACT</name>
<dbReference type="InterPro" id="IPR013785">
    <property type="entry name" value="Aldolase_TIM"/>
</dbReference>
<keyword evidence="9" id="KW-1185">Reference proteome</keyword>
<dbReference type="PIRSF" id="PIRSF004869">
    <property type="entry name" value="PflX_prd"/>
    <property type="match status" value="1"/>
</dbReference>
<dbReference type="SFLD" id="SFLDS00029">
    <property type="entry name" value="Radical_SAM"/>
    <property type="match status" value="1"/>
</dbReference>
<dbReference type="PANTHER" id="PTHR30352:SF5">
    <property type="entry name" value="PYRUVATE FORMATE-LYASE 1-ACTIVATING ENZYME"/>
    <property type="match status" value="1"/>
</dbReference>
<dbReference type="CDD" id="cd01335">
    <property type="entry name" value="Radical_SAM"/>
    <property type="match status" value="1"/>
</dbReference>
<keyword evidence="3" id="KW-0949">S-adenosyl-L-methionine</keyword>
<organism evidence="8 9">
    <name type="scientific">Thermosipho ferrireducens</name>
    <dbReference type="NCBI Taxonomy" id="2571116"/>
    <lineage>
        <taxon>Bacteria</taxon>
        <taxon>Thermotogati</taxon>
        <taxon>Thermotogota</taxon>
        <taxon>Thermotogae</taxon>
        <taxon>Thermotogales</taxon>
        <taxon>Fervidobacteriaceae</taxon>
        <taxon>Thermosipho</taxon>
    </lineage>
</organism>
<evidence type="ECO:0000259" key="7">
    <source>
        <dbReference type="PROSITE" id="PS51918"/>
    </source>
</evidence>
<gene>
    <name evidence="8" type="primary">amrS</name>
    <name evidence="8" type="ORF">JYK00_05685</name>
</gene>
<dbReference type="InterPro" id="IPR007197">
    <property type="entry name" value="rSAM"/>
</dbReference>
<comment type="cofactor">
    <cofactor evidence="1">
        <name>[4Fe-4S] cluster</name>
        <dbReference type="ChEBI" id="CHEBI:49883"/>
    </cofactor>
</comment>
<reference evidence="8 9" key="1">
    <citation type="submission" date="2021-03" db="EMBL/GenBank/DDBJ databases">
        <title>Thermosipho ferrireducens sp.nov., an anaerobic thermophilic iron-reducing bacterium isolated from a deep-sea hydrothermal sulfide deposits.</title>
        <authorList>
            <person name="Zeng X."/>
            <person name="Chen Y."/>
            <person name="Shao Z."/>
        </authorList>
    </citation>
    <scope>NUCLEOTIDE SEQUENCE [LARGE SCALE GENOMIC DNA]</scope>
    <source>
        <strain evidence="8 9">JL129W03</strain>
    </source>
</reference>
<keyword evidence="2" id="KW-0004">4Fe-4S</keyword>
<dbReference type="InterPro" id="IPR016431">
    <property type="entry name" value="Pyrv-formate_lyase-activ_prd"/>
</dbReference>
<evidence type="ECO:0000256" key="6">
    <source>
        <dbReference type="ARBA" id="ARBA00023014"/>
    </source>
</evidence>
<proteinExistence type="predicted"/>
<evidence type="ECO:0000256" key="2">
    <source>
        <dbReference type="ARBA" id="ARBA00022485"/>
    </source>
</evidence>